<keyword evidence="2" id="KW-0472">Membrane</keyword>
<feature type="region of interest" description="Disordered" evidence="1">
    <location>
        <begin position="53"/>
        <end position="74"/>
    </location>
</feature>
<feature type="transmembrane region" description="Helical" evidence="2">
    <location>
        <begin position="20"/>
        <end position="42"/>
    </location>
</feature>
<protein>
    <submittedName>
        <fullName evidence="3">Uncharacterized protein</fullName>
    </submittedName>
</protein>
<evidence type="ECO:0000256" key="2">
    <source>
        <dbReference type="SAM" id="Phobius"/>
    </source>
</evidence>
<proteinExistence type="predicted"/>
<comment type="caution">
    <text evidence="3">The sequence shown here is derived from an EMBL/GenBank/DDBJ whole genome shotgun (WGS) entry which is preliminary data.</text>
</comment>
<organism evidence="3 4">
    <name type="scientific">Gibberella intermedia</name>
    <name type="common">Bulb rot disease fungus</name>
    <name type="synonym">Fusarium proliferatum</name>
    <dbReference type="NCBI Taxonomy" id="948311"/>
    <lineage>
        <taxon>Eukaryota</taxon>
        <taxon>Fungi</taxon>
        <taxon>Dikarya</taxon>
        <taxon>Ascomycota</taxon>
        <taxon>Pezizomycotina</taxon>
        <taxon>Sordariomycetes</taxon>
        <taxon>Hypocreomycetidae</taxon>
        <taxon>Hypocreales</taxon>
        <taxon>Nectriaceae</taxon>
        <taxon>Fusarium</taxon>
        <taxon>Fusarium fujikuroi species complex</taxon>
    </lineage>
</organism>
<dbReference type="EMBL" id="MRDB01000080">
    <property type="protein sequence ID" value="RKL26992.1"/>
    <property type="molecule type" value="Genomic_DNA"/>
</dbReference>
<accession>A0A420SCJ4</accession>
<evidence type="ECO:0000313" key="4">
    <source>
        <dbReference type="Proteomes" id="UP000283569"/>
    </source>
</evidence>
<keyword evidence="2" id="KW-1133">Transmembrane helix</keyword>
<dbReference type="Proteomes" id="UP000283569">
    <property type="component" value="Unassembled WGS sequence"/>
</dbReference>
<keyword evidence="2" id="KW-0812">Transmembrane</keyword>
<name>A0A420SCJ4_GIBIN</name>
<sequence>MRKFKNTVSRRNRNAVYSPAPIVDVGNLGLLVFVVVSCELMMRRVDALGALPSPEAQPGFSPHESSVAVSESAKRETSFIGSFMLTTEIGPREEDVRSRSGRTNKRTNKFAKY</sequence>
<gene>
    <name evidence="3" type="ORF">BFJ72_g13426</name>
</gene>
<reference evidence="3 4" key="1">
    <citation type="journal article" date="2018" name="Sci. Rep.">
        <title>Characterisation of pathogen-specific regions and novel effector candidates in Fusarium oxysporum f. sp. cepae.</title>
        <authorList>
            <person name="Armitage A.D."/>
            <person name="Taylor A."/>
            <person name="Sobczyk M.K."/>
            <person name="Baxter L."/>
            <person name="Greenfield B.P."/>
            <person name="Bates H.J."/>
            <person name="Wilson F."/>
            <person name="Jackson A.C."/>
            <person name="Ott S."/>
            <person name="Harrison R.J."/>
            <person name="Clarkson J.P."/>
        </authorList>
    </citation>
    <scope>NUCLEOTIDE SEQUENCE [LARGE SCALE GENOMIC DNA]</scope>
    <source>
        <strain evidence="3 4">Fp_A8</strain>
    </source>
</reference>
<feature type="compositionally biased region" description="Basic residues" evidence="1">
    <location>
        <begin position="99"/>
        <end position="113"/>
    </location>
</feature>
<dbReference type="AlphaFoldDB" id="A0A420SCJ4"/>
<feature type="region of interest" description="Disordered" evidence="1">
    <location>
        <begin position="91"/>
        <end position="113"/>
    </location>
</feature>
<evidence type="ECO:0000313" key="3">
    <source>
        <dbReference type="EMBL" id="RKL26992.1"/>
    </source>
</evidence>
<evidence type="ECO:0000256" key="1">
    <source>
        <dbReference type="SAM" id="MobiDB-lite"/>
    </source>
</evidence>